<name>A0AAI9U893_9PEZI</name>
<keyword evidence="2" id="KW-1185">Reference proteome</keyword>
<organism evidence="1 2">
    <name type="scientific">Colletotrichum cuscutae</name>
    <dbReference type="NCBI Taxonomy" id="1209917"/>
    <lineage>
        <taxon>Eukaryota</taxon>
        <taxon>Fungi</taxon>
        <taxon>Dikarya</taxon>
        <taxon>Ascomycota</taxon>
        <taxon>Pezizomycotina</taxon>
        <taxon>Sordariomycetes</taxon>
        <taxon>Hypocreomycetidae</taxon>
        <taxon>Glomerellales</taxon>
        <taxon>Glomerellaceae</taxon>
        <taxon>Colletotrichum</taxon>
        <taxon>Colletotrichum acutatum species complex</taxon>
    </lineage>
</organism>
<dbReference type="AlphaFoldDB" id="A0AAI9U893"/>
<gene>
    <name evidence="1" type="ORF">CCUS01_10927</name>
</gene>
<comment type="caution">
    <text evidence="1">The sequence shown here is derived from an EMBL/GenBank/DDBJ whole genome shotgun (WGS) entry which is preliminary data.</text>
</comment>
<evidence type="ECO:0000313" key="1">
    <source>
        <dbReference type="EMBL" id="KAK1452436.1"/>
    </source>
</evidence>
<protein>
    <submittedName>
        <fullName evidence="1">Uncharacterized protein</fullName>
    </submittedName>
</protein>
<proteinExistence type="predicted"/>
<evidence type="ECO:0000313" key="2">
    <source>
        <dbReference type="Proteomes" id="UP001239213"/>
    </source>
</evidence>
<dbReference type="EMBL" id="MPDP01000298">
    <property type="protein sequence ID" value="KAK1452436.1"/>
    <property type="molecule type" value="Genomic_DNA"/>
</dbReference>
<accession>A0AAI9U893</accession>
<reference evidence="1" key="1">
    <citation type="submission" date="2016-11" db="EMBL/GenBank/DDBJ databases">
        <title>The genome sequence of Colletotrichum cuscutae.</title>
        <authorList>
            <person name="Baroncelli R."/>
        </authorList>
    </citation>
    <scope>NUCLEOTIDE SEQUENCE</scope>
    <source>
        <strain evidence="1">IMI 304802</strain>
    </source>
</reference>
<dbReference type="Proteomes" id="UP001239213">
    <property type="component" value="Unassembled WGS sequence"/>
</dbReference>
<sequence length="138" mass="14915">MASSYDSFSYPVPKDAPAKFGHGSFANTGDGYYEGEVKDCTVAEIVGSKLLDWHSSRRATTELRVNRGTPSYSHIIPLNESNISGGSTKSRGPLSEFEQLLQLGLGYPMIGSMEHFGRVQAPNPIAEGKGTFDTPLTK</sequence>